<dbReference type="GO" id="GO:0047746">
    <property type="term" value="F:chlorophyllase activity"/>
    <property type="evidence" value="ECO:0007669"/>
    <property type="project" value="TreeGrafter"/>
</dbReference>
<keyword evidence="3" id="KW-1185">Reference proteome</keyword>
<dbReference type="Gene3D" id="3.40.50.1820">
    <property type="entry name" value="alpha/beta hydrolase"/>
    <property type="match status" value="1"/>
</dbReference>
<evidence type="ECO:0000313" key="3">
    <source>
        <dbReference type="Proteomes" id="UP000242715"/>
    </source>
</evidence>
<dbReference type="Pfam" id="PF00561">
    <property type="entry name" value="Abhydrolase_1"/>
    <property type="match status" value="1"/>
</dbReference>
<dbReference type="GO" id="GO:0009507">
    <property type="term" value="C:chloroplast"/>
    <property type="evidence" value="ECO:0007669"/>
    <property type="project" value="TreeGrafter"/>
</dbReference>
<feature type="domain" description="AB hydrolase-1" evidence="1">
    <location>
        <begin position="156"/>
        <end position="416"/>
    </location>
</feature>
<reference evidence="3" key="1">
    <citation type="journal article" date="2017" name="Front. Plant Sci.">
        <title>Climate Clever Clovers: New Paradigm to Reduce the Environmental Footprint of Ruminants by Breeding Low Methanogenic Forages Utilizing Haplotype Variation.</title>
        <authorList>
            <person name="Kaur P."/>
            <person name="Appels R."/>
            <person name="Bayer P.E."/>
            <person name="Keeble-Gagnere G."/>
            <person name="Wang J."/>
            <person name="Hirakawa H."/>
            <person name="Shirasawa K."/>
            <person name="Vercoe P."/>
            <person name="Stefanova K."/>
            <person name="Durmic Z."/>
            <person name="Nichols P."/>
            <person name="Revell C."/>
            <person name="Isobe S.N."/>
            <person name="Edwards D."/>
            <person name="Erskine W."/>
        </authorList>
    </citation>
    <scope>NUCLEOTIDE SEQUENCE [LARGE SCALE GENOMIC DNA]</scope>
    <source>
        <strain evidence="3">cv. Daliak</strain>
    </source>
</reference>
<dbReference type="SUPFAM" id="SSF53474">
    <property type="entry name" value="alpha/beta-Hydrolases"/>
    <property type="match status" value="1"/>
</dbReference>
<dbReference type="GO" id="GO:0015994">
    <property type="term" value="P:chlorophyll metabolic process"/>
    <property type="evidence" value="ECO:0007669"/>
    <property type="project" value="TreeGrafter"/>
</dbReference>
<sequence>MEGPLEDDTKDIYELDMAHIIDTLWSRFQSLDIIGKRALKSKVCEGYRLSCFVAPCQPPSPFAPPLPHAHTAPPPNAEQSLHVRVRIVESYHLVLCQSKNFIINSTSSATTSAETSGSLSEVEKIKQKCLKWKWKDQYSINYFVSSDSDSSQPNHPPLLLVHGFGASIPHWRRNIKTLSQNYTVYAIDLLGFGLSDKPPGFSYTMETWAELILDFLDEVVKKPAVLIGNSVGSLACLIAAASGNIQPDSSQTFVKGIVLLNCSGGMNNKAIVDDWRIKLLLPLLWLIDFLLNQKGIASAIFERVKQRENLRNILSSVYGNKESVDDELVEIIREPANSEGALDAFVSIVTGPPGPNPVQLVPKISLPILLLWGDEDPFTPIDGPVGKYFSSLPSQQENVKLFLLEGVGHCPHDDRPELVHEKLLPWLATLSNA</sequence>
<dbReference type="FunFam" id="3.40.50.1820:FF:000174">
    <property type="entry name" value="Predicted protein"/>
    <property type="match status" value="1"/>
</dbReference>
<dbReference type="EMBL" id="DF974692">
    <property type="protein sequence ID" value="GAU50113.1"/>
    <property type="molecule type" value="Genomic_DNA"/>
</dbReference>
<dbReference type="OrthoDB" id="408373at2759"/>
<name>A0A2Z6P683_TRISU</name>
<dbReference type="InterPro" id="IPR000073">
    <property type="entry name" value="AB_hydrolase_1"/>
</dbReference>
<organism evidence="2 3">
    <name type="scientific">Trifolium subterraneum</name>
    <name type="common">Subterranean clover</name>
    <dbReference type="NCBI Taxonomy" id="3900"/>
    <lineage>
        <taxon>Eukaryota</taxon>
        <taxon>Viridiplantae</taxon>
        <taxon>Streptophyta</taxon>
        <taxon>Embryophyta</taxon>
        <taxon>Tracheophyta</taxon>
        <taxon>Spermatophyta</taxon>
        <taxon>Magnoliopsida</taxon>
        <taxon>eudicotyledons</taxon>
        <taxon>Gunneridae</taxon>
        <taxon>Pentapetalae</taxon>
        <taxon>rosids</taxon>
        <taxon>fabids</taxon>
        <taxon>Fabales</taxon>
        <taxon>Fabaceae</taxon>
        <taxon>Papilionoideae</taxon>
        <taxon>50 kb inversion clade</taxon>
        <taxon>NPAAA clade</taxon>
        <taxon>Hologalegina</taxon>
        <taxon>IRL clade</taxon>
        <taxon>Trifolieae</taxon>
        <taxon>Trifolium</taxon>
    </lineage>
</organism>
<dbReference type="PANTHER" id="PTHR46438">
    <property type="entry name" value="ALPHA/BETA-HYDROLASES SUPERFAMILY PROTEIN"/>
    <property type="match status" value="1"/>
</dbReference>
<evidence type="ECO:0000259" key="1">
    <source>
        <dbReference type="Pfam" id="PF00561"/>
    </source>
</evidence>
<accession>A0A2Z6P683</accession>
<gene>
    <name evidence="2" type="ORF">TSUD_408570</name>
</gene>
<dbReference type="PANTHER" id="PTHR46438:SF7">
    <property type="entry name" value="ALPHA_BETA-HYDROLASES SUPERFAMILY PROTEIN"/>
    <property type="match status" value="1"/>
</dbReference>
<dbReference type="AlphaFoldDB" id="A0A2Z6P683"/>
<evidence type="ECO:0000313" key="2">
    <source>
        <dbReference type="EMBL" id="GAU50113.1"/>
    </source>
</evidence>
<dbReference type="Proteomes" id="UP000242715">
    <property type="component" value="Unassembled WGS sequence"/>
</dbReference>
<proteinExistence type="predicted"/>
<dbReference type="InterPro" id="IPR029058">
    <property type="entry name" value="AB_hydrolase_fold"/>
</dbReference>
<protein>
    <recommendedName>
        <fullName evidence="1">AB hydrolase-1 domain-containing protein</fullName>
    </recommendedName>
</protein>